<keyword evidence="5" id="KW-0862">Zinc</keyword>
<dbReference type="GO" id="GO:0005615">
    <property type="term" value="C:extracellular space"/>
    <property type="evidence" value="ECO:0007669"/>
    <property type="project" value="TreeGrafter"/>
</dbReference>
<keyword evidence="3" id="KW-0645">Protease</keyword>
<organism evidence="9">
    <name type="scientific">Singulisphaera sp. Ch08</name>
    <dbReference type="NCBI Taxonomy" id="3120278"/>
    <lineage>
        <taxon>Bacteria</taxon>
        <taxon>Pseudomonadati</taxon>
        <taxon>Planctomycetota</taxon>
        <taxon>Planctomycetia</taxon>
        <taxon>Isosphaerales</taxon>
        <taxon>Isosphaeraceae</taxon>
        <taxon>Singulisphaera</taxon>
    </lineage>
</organism>
<dbReference type="EMBL" id="CP155447">
    <property type="protein sequence ID" value="XBH07951.1"/>
    <property type="molecule type" value="Genomic_DNA"/>
</dbReference>
<evidence type="ECO:0000256" key="2">
    <source>
        <dbReference type="ARBA" id="ARBA00005988"/>
    </source>
</evidence>
<dbReference type="InterPro" id="IPR029062">
    <property type="entry name" value="Class_I_gatase-like"/>
</dbReference>
<dbReference type="Pfam" id="PF00246">
    <property type="entry name" value="Peptidase_M14"/>
    <property type="match status" value="1"/>
</dbReference>
<dbReference type="GO" id="GO:0004181">
    <property type="term" value="F:metallocarboxypeptidase activity"/>
    <property type="evidence" value="ECO:0007669"/>
    <property type="project" value="InterPro"/>
</dbReference>
<dbReference type="AlphaFoldDB" id="A0AAU7CTE9"/>
<dbReference type="SMART" id="SM00631">
    <property type="entry name" value="Zn_pept"/>
    <property type="match status" value="1"/>
</dbReference>
<dbReference type="CDD" id="cd06240">
    <property type="entry name" value="M14-like"/>
    <property type="match status" value="1"/>
</dbReference>
<dbReference type="SUPFAM" id="SSF52317">
    <property type="entry name" value="Class I glutamine amidotransferase-like"/>
    <property type="match status" value="1"/>
</dbReference>
<reference evidence="9" key="1">
    <citation type="submission" date="2024-05" db="EMBL/GenBank/DDBJ databases">
        <title>Planctomycetes of the genus Singulisphaera possess chitinolytic capabilities.</title>
        <authorList>
            <person name="Ivanova A."/>
        </authorList>
    </citation>
    <scope>NUCLEOTIDE SEQUENCE</scope>
    <source>
        <strain evidence="9">Ch08T</strain>
    </source>
</reference>
<evidence type="ECO:0000256" key="5">
    <source>
        <dbReference type="ARBA" id="ARBA00022833"/>
    </source>
</evidence>
<dbReference type="PANTHER" id="PTHR11705">
    <property type="entry name" value="PROTEASE FAMILY M14 CARBOXYPEPTIDASE A,B"/>
    <property type="match status" value="1"/>
</dbReference>
<gene>
    <name evidence="9" type="ORF">V5E97_18535</name>
</gene>
<evidence type="ECO:0000259" key="8">
    <source>
        <dbReference type="PROSITE" id="PS52035"/>
    </source>
</evidence>
<keyword evidence="6" id="KW-0482">Metalloprotease</keyword>
<keyword evidence="4" id="KW-0378">Hydrolase</keyword>
<evidence type="ECO:0000256" key="1">
    <source>
        <dbReference type="ARBA" id="ARBA00001947"/>
    </source>
</evidence>
<proteinExistence type="inferred from homology"/>
<sequence length="852" mass="94211">MRFPRQVVLVWLLLAGFVLPGEGAEVPTPEAHLGYRPGADYHLAAWPSVVDYFQKVDEASERVLVRKLGETTEGRPYVVAVVSSPETIKDLPKYQQLQRQLSHPGLTTTETLDPVAESKPVVVITCSIHSVETASTLMAMELLHELASKDDPATRAILDSTILLLVPSANPDGVDKVAHWYERSKGHSWEGNGLPELYHKYAGHDTNRDWFMLNLKETQLLTHLLYKEWLPTILYDVHQMGSRGARLFVPPFFDPINPNLDPRIHQSIFMIGAHMAGDLAAAGKQGVLTNAMYDNWWNGGNRTTPQRHNIVAVLTEAASVRMASPIFLEKNELTGGSRGFRDHSPTVNFVDPWPGGWWRLRDIVDYELICARSILTLAANSRHAFQTNLRAMARDAIRKGESEPPFAWIVPRDQRDPGTARELVRILHDTGIEVRRATKPFQADGVSYDAGAWILPAGQPYRNHLKDMMERQVYPSRFTANGVPETPYDVAGWTLPLQMGVQASAVGSRFTADSERLDRIEPIQGQRSGENAPRFFALAHQSNDDFIVVNALLDADVTVKVNEANGQLSFPADAKTEAVLDRALPTVSSRPVGHENDPNPKSSHVLRRGRIGVYQPWNPSMDEGWTRLVLEKFRIPFVTLHNAEIRAGGLKERIETLVIPSVESGTLSQGFAAGQTEPKYVGGLGAEGAAALRAFVEAGGTIVCLENSCEYAIAELSLPVVNVLKGVKSSRFYAPGSIVRLTRTGTSSLTRGVPSELSAYFDHSLAFDVRGNVQHPVKVGLRYADKNVLESGWLLGPEVIQGKAALVEVNLGAGRVVLFGFPPQHRGQPHGTFRLLFNSFYREEEPADHSHE</sequence>
<dbReference type="SUPFAM" id="SSF53187">
    <property type="entry name" value="Zn-dependent exopeptidases"/>
    <property type="match status" value="1"/>
</dbReference>
<protein>
    <submittedName>
        <fullName evidence="9">M14 metallopeptidase family protein</fullName>
    </submittedName>
</protein>
<evidence type="ECO:0000256" key="6">
    <source>
        <dbReference type="ARBA" id="ARBA00023049"/>
    </source>
</evidence>
<dbReference type="GO" id="GO:0006508">
    <property type="term" value="P:proteolysis"/>
    <property type="evidence" value="ECO:0007669"/>
    <property type="project" value="UniProtKB-KW"/>
</dbReference>
<evidence type="ECO:0000256" key="3">
    <source>
        <dbReference type="ARBA" id="ARBA00022670"/>
    </source>
</evidence>
<evidence type="ECO:0000256" key="7">
    <source>
        <dbReference type="PROSITE-ProRule" id="PRU01379"/>
    </source>
</evidence>
<dbReference type="PROSITE" id="PS52035">
    <property type="entry name" value="PEPTIDASE_M14"/>
    <property type="match status" value="1"/>
</dbReference>
<dbReference type="PANTHER" id="PTHR11705:SF143">
    <property type="entry name" value="SLL0236 PROTEIN"/>
    <property type="match status" value="1"/>
</dbReference>
<accession>A0AAU7CTE9</accession>
<comment type="similarity">
    <text evidence="2 7">Belongs to the peptidase M14 family.</text>
</comment>
<name>A0AAU7CTE9_9BACT</name>
<dbReference type="Gene3D" id="3.40.630.10">
    <property type="entry name" value="Zn peptidases"/>
    <property type="match status" value="1"/>
</dbReference>
<dbReference type="GO" id="GO:0008270">
    <property type="term" value="F:zinc ion binding"/>
    <property type="evidence" value="ECO:0007669"/>
    <property type="project" value="InterPro"/>
</dbReference>
<dbReference type="InterPro" id="IPR000834">
    <property type="entry name" value="Peptidase_M14"/>
</dbReference>
<dbReference type="RefSeq" id="WP_406700787.1">
    <property type="nucleotide sequence ID" value="NZ_CP155447.1"/>
</dbReference>
<comment type="cofactor">
    <cofactor evidence="1">
        <name>Zn(2+)</name>
        <dbReference type="ChEBI" id="CHEBI:29105"/>
    </cofactor>
</comment>
<feature type="domain" description="Peptidase M14" evidence="8">
    <location>
        <begin position="40"/>
        <end position="392"/>
    </location>
</feature>
<evidence type="ECO:0000256" key="4">
    <source>
        <dbReference type="ARBA" id="ARBA00022801"/>
    </source>
</evidence>
<evidence type="ECO:0000313" key="9">
    <source>
        <dbReference type="EMBL" id="XBH07951.1"/>
    </source>
</evidence>
<feature type="active site" description="Proton donor/acceptor" evidence="7">
    <location>
        <position position="367"/>
    </location>
</feature>